<dbReference type="Proteomes" id="UP000054498">
    <property type="component" value="Unassembled WGS sequence"/>
</dbReference>
<protein>
    <submittedName>
        <fullName evidence="3">Short-chain dehydrogenase/reductase SDR</fullName>
        <ecNumber evidence="3">1.1.1.146</ecNumber>
    </submittedName>
</protein>
<dbReference type="Gene3D" id="3.40.50.720">
    <property type="entry name" value="NAD(P)-binding Rossmann-like Domain"/>
    <property type="match status" value="1"/>
</dbReference>
<proteinExistence type="inferred from homology"/>
<dbReference type="KEGG" id="mng:MNEG_2899"/>
<keyword evidence="4" id="KW-1185">Reference proteome</keyword>
<gene>
    <name evidence="3" type="ORF">MNEG_2899</name>
</gene>
<dbReference type="InterPro" id="IPR020904">
    <property type="entry name" value="Sc_DH/Rdtase_CS"/>
</dbReference>
<dbReference type="EMBL" id="KK100563">
    <property type="protein sequence ID" value="KIZ05065.1"/>
    <property type="molecule type" value="Genomic_DNA"/>
</dbReference>
<dbReference type="EC" id="1.1.1.146" evidence="3"/>
<name>A0A0D2MR35_9CHLO</name>
<evidence type="ECO:0000313" key="4">
    <source>
        <dbReference type="Proteomes" id="UP000054498"/>
    </source>
</evidence>
<dbReference type="InterPro" id="IPR002347">
    <property type="entry name" value="SDR_fam"/>
</dbReference>
<dbReference type="STRING" id="145388.A0A0D2MR35"/>
<dbReference type="GO" id="GO:0070524">
    <property type="term" value="F:11-beta-hydroxysteroid dehydrogenase (NADP+) activity"/>
    <property type="evidence" value="ECO:0007669"/>
    <property type="project" value="UniProtKB-EC"/>
</dbReference>
<evidence type="ECO:0000256" key="2">
    <source>
        <dbReference type="ARBA" id="ARBA00023002"/>
    </source>
</evidence>
<dbReference type="Pfam" id="PF00106">
    <property type="entry name" value="adh_short"/>
    <property type="match status" value="1"/>
</dbReference>
<organism evidence="3 4">
    <name type="scientific">Monoraphidium neglectum</name>
    <dbReference type="NCBI Taxonomy" id="145388"/>
    <lineage>
        <taxon>Eukaryota</taxon>
        <taxon>Viridiplantae</taxon>
        <taxon>Chlorophyta</taxon>
        <taxon>core chlorophytes</taxon>
        <taxon>Chlorophyceae</taxon>
        <taxon>CS clade</taxon>
        <taxon>Sphaeropleales</taxon>
        <taxon>Selenastraceae</taxon>
        <taxon>Monoraphidium</taxon>
    </lineage>
</organism>
<dbReference type="SUPFAM" id="SSF51735">
    <property type="entry name" value="NAD(P)-binding Rossmann-fold domains"/>
    <property type="match status" value="1"/>
</dbReference>
<accession>A0A0D2MR35</accession>
<dbReference type="PANTHER" id="PTHR44169">
    <property type="entry name" value="NADPH-DEPENDENT 1-ACYLDIHYDROXYACETONE PHOSPHATE REDUCTASE"/>
    <property type="match status" value="1"/>
</dbReference>
<sequence>MAVNTTGALRCVQAFLPLLRAGERRGRVVNMSSLAGSIALPMYSAYAASKRALEALSDSLRFELKPQGIFVSIIKPGPVATEIWKHGKARSEQVDIGEEGRRLYAQAIEEMQHHTDEMESEGIPPEEVAAAVLHALTSPKPRARYICGTKAVVLHVLSRLLPDKWFDPLIAKAIKDAAKKKTSSA</sequence>
<comment type="similarity">
    <text evidence="1">Belongs to the short-chain dehydrogenases/reductases (SDR) family.</text>
</comment>
<keyword evidence="2 3" id="KW-0560">Oxidoreductase</keyword>
<evidence type="ECO:0000313" key="3">
    <source>
        <dbReference type="EMBL" id="KIZ05065.1"/>
    </source>
</evidence>
<dbReference type="RefSeq" id="XP_013904084.1">
    <property type="nucleotide sequence ID" value="XM_014048630.1"/>
</dbReference>
<dbReference type="PROSITE" id="PS00061">
    <property type="entry name" value="ADH_SHORT"/>
    <property type="match status" value="1"/>
</dbReference>
<dbReference type="AlphaFoldDB" id="A0A0D2MR35"/>
<dbReference type="PANTHER" id="PTHR44169:SF6">
    <property type="entry name" value="NADPH-DEPENDENT 1-ACYLDIHYDROXYACETONE PHOSPHATE REDUCTASE"/>
    <property type="match status" value="1"/>
</dbReference>
<evidence type="ECO:0000256" key="1">
    <source>
        <dbReference type="ARBA" id="ARBA00006484"/>
    </source>
</evidence>
<reference evidence="3 4" key="1">
    <citation type="journal article" date="2013" name="BMC Genomics">
        <title>Reconstruction of the lipid metabolism for the microalga Monoraphidium neglectum from its genome sequence reveals characteristics suitable for biofuel production.</title>
        <authorList>
            <person name="Bogen C."/>
            <person name="Al-Dilaimi A."/>
            <person name="Albersmeier A."/>
            <person name="Wichmann J."/>
            <person name="Grundmann M."/>
            <person name="Rupp O."/>
            <person name="Lauersen K.J."/>
            <person name="Blifernez-Klassen O."/>
            <person name="Kalinowski J."/>
            <person name="Goesmann A."/>
            <person name="Mussgnug J.H."/>
            <person name="Kruse O."/>
        </authorList>
    </citation>
    <scope>NUCLEOTIDE SEQUENCE [LARGE SCALE GENOMIC DNA]</scope>
    <source>
        <strain evidence="3 4">SAG 48.87</strain>
    </source>
</reference>
<dbReference type="GeneID" id="25735777"/>
<dbReference type="InterPro" id="IPR036291">
    <property type="entry name" value="NAD(P)-bd_dom_sf"/>
</dbReference>
<dbReference type="PRINTS" id="PR00081">
    <property type="entry name" value="GDHRDH"/>
</dbReference>
<dbReference type="OrthoDB" id="535495at2759"/>